<evidence type="ECO:0000313" key="1">
    <source>
        <dbReference type="EMBL" id="SDG82031.1"/>
    </source>
</evidence>
<reference evidence="1 2" key="1">
    <citation type="submission" date="2016-10" db="EMBL/GenBank/DDBJ databases">
        <authorList>
            <person name="de Groot N.N."/>
        </authorList>
    </citation>
    <scope>NUCLEOTIDE SEQUENCE [LARGE SCALE GENOMIC DNA]</scope>
    <source>
        <strain evidence="1 2">CPCC 201354</strain>
    </source>
</reference>
<protein>
    <submittedName>
        <fullName evidence="1">Uncharacterized protein</fullName>
    </submittedName>
</protein>
<name>A0A1G7XD93_9ACTN</name>
<dbReference type="EMBL" id="FNCN01000008">
    <property type="protein sequence ID" value="SDG82031.1"/>
    <property type="molecule type" value="Genomic_DNA"/>
</dbReference>
<organism evidence="1 2">
    <name type="scientific">Sinosporangium album</name>
    <dbReference type="NCBI Taxonomy" id="504805"/>
    <lineage>
        <taxon>Bacteria</taxon>
        <taxon>Bacillati</taxon>
        <taxon>Actinomycetota</taxon>
        <taxon>Actinomycetes</taxon>
        <taxon>Streptosporangiales</taxon>
        <taxon>Streptosporangiaceae</taxon>
        <taxon>Sinosporangium</taxon>
    </lineage>
</organism>
<dbReference type="Proteomes" id="UP000198923">
    <property type="component" value="Unassembled WGS sequence"/>
</dbReference>
<sequence length="74" mass="7767">MGTWPDGQGGDPFTVTSNELFRPYGRVTHMGGSWLCGSPSRGVGRIAGGSVAGDRVGGSTQRSLFARLVIREQA</sequence>
<gene>
    <name evidence="1" type="ORF">SAMN05421505_108135</name>
</gene>
<evidence type="ECO:0000313" key="2">
    <source>
        <dbReference type="Proteomes" id="UP000198923"/>
    </source>
</evidence>
<keyword evidence="2" id="KW-1185">Reference proteome</keyword>
<dbReference type="AlphaFoldDB" id="A0A1G7XD93"/>
<dbReference type="STRING" id="504805.SAMN05421505_108135"/>
<accession>A0A1G7XD93</accession>
<proteinExistence type="predicted"/>